<dbReference type="InterPro" id="IPR039619">
    <property type="entry name" value="MAKR2/5"/>
</dbReference>
<proteinExistence type="predicted"/>
<evidence type="ECO:0000256" key="1">
    <source>
        <dbReference type="SAM" id="MobiDB-lite"/>
    </source>
</evidence>
<evidence type="ECO:0000313" key="4">
    <source>
        <dbReference type="Proteomes" id="UP001408789"/>
    </source>
</evidence>
<dbReference type="PANTHER" id="PTHR33929">
    <property type="entry name" value="MEMBRANE-ASSOCIATED KINASE REGULATOR 2-RELATED"/>
    <property type="match status" value="1"/>
</dbReference>
<evidence type="ECO:0008006" key="5">
    <source>
        <dbReference type="Google" id="ProtNLM"/>
    </source>
</evidence>
<dbReference type="EMBL" id="JBCNJP010000012">
    <property type="protein sequence ID" value="KAK9070403.1"/>
    <property type="molecule type" value="Genomic_DNA"/>
</dbReference>
<feature type="compositionally biased region" description="Basic and acidic residues" evidence="1">
    <location>
        <begin position="177"/>
        <end position="186"/>
    </location>
</feature>
<feature type="region of interest" description="Disordered" evidence="1">
    <location>
        <begin position="267"/>
        <end position="295"/>
    </location>
</feature>
<dbReference type="EMBL" id="JBCNJP010000012">
    <property type="protein sequence ID" value="KAK9070404.1"/>
    <property type="molecule type" value="Genomic_DNA"/>
</dbReference>
<organism evidence="3 4">
    <name type="scientific">Deinandra increscens subsp. villosa</name>
    <dbReference type="NCBI Taxonomy" id="3103831"/>
    <lineage>
        <taxon>Eukaryota</taxon>
        <taxon>Viridiplantae</taxon>
        <taxon>Streptophyta</taxon>
        <taxon>Embryophyta</taxon>
        <taxon>Tracheophyta</taxon>
        <taxon>Spermatophyta</taxon>
        <taxon>Magnoliopsida</taxon>
        <taxon>eudicotyledons</taxon>
        <taxon>Gunneridae</taxon>
        <taxon>Pentapetalae</taxon>
        <taxon>asterids</taxon>
        <taxon>campanulids</taxon>
        <taxon>Asterales</taxon>
        <taxon>Asteraceae</taxon>
        <taxon>Asteroideae</taxon>
        <taxon>Heliantheae alliance</taxon>
        <taxon>Madieae</taxon>
        <taxon>Madiinae</taxon>
        <taxon>Deinandra</taxon>
    </lineage>
</organism>
<feature type="compositionally biased region" description="Basic and acidic residues" evidence="1">
    <location>
        <begin position="286"/>
        <end position="295"/>
    </location>
</feature>
<dbReference type="AlphaFoldDB" id="A0AAP0DFZ3"/>
<protein>
    <recommendedName>
        <fullName evidence="5">Membrane-associated kinase regulator 2</fullName>
    </recommendedName>
</protein>
<reference evidence="3 4" key="1">
    <citation type="submission" date="2024-04" db="EMBL/GenBank/DDBJ databases">
        <title>The reference genome of an endangered Asteraceae, Deinandra increscens subsp. villosa, native to the Central Coast of California.</title>
        <authorList>
            <person name="Guilliams M."/>
            <person name="Hasenstab-Lehman K."/>
            <person name="Meyer R."/>
            <person name="Mcevoy S."/>
        </authorList>
    </citation>
    <scope>NUCLEOTIDE SEQUENCE [LARGE SCALE GENOMIC DNA]</scope>
    <source>
        <tissue evidence="3">Leaf</tissue>
    </source>
</reference>
<name>A0AAP0DFZ3_9ASTR</name>
<dbReference type="Proteomes" id="UP001408789">
    <property type="component" value="Unassembled WGS sequence"/>
</dbReference>
<gene>
    <name evidence="2" type="ORF">SSX86_010805</name>
    <name evidence="3" type="ORF">SSX86_010806</name>
</gene>
<dbReference type="PANTHER" id="PTHR33929:SF13">
    <property type="entry name" value="MEMBRANE-ASSOCIATED KINASE REGULATOR 2_5"/>
    <property type="match status" value="1"/>
</dbReference>
<accession>A0AAP0DFZ3</accession>
<feature type="region of interest" description="Disordered" evidence="1">
    <location>
        <begin position="174"/>
        <end position="213"/>
    </location>
</feature>
<dbReference type="GO" id="GO:0005886">
    <property type="term" value="C:plasma membrane"/>
    <property type="evidence" value="ECO:0007669"/>
    <property type="project" value="InterPro"/>
</dbReference>
<keyword evidence="4" id="KW-1185">Reference proteome</keyword>
<evidence type="ECO:0000313" key="2">
    <source>
        <dbReference type="EMBL" id="KAK9070403.1"/>
    </source>
</evidence>
<evidence type="ECO:0000313" key="3">
    <source>
        <dbReference type="EMBL" id="KAK9070404.1"/>
    </source>
</evidence>
<feature type="compositionally biased region" description="Low complexity" evidence="1">
    <location>
        <begin position="187"/>
        <end position="201"/>
    </location>
</feature>
<sequence length="295" mass="32664">MDVFSLLKFWRNAGAGDGDLRAAGDFDSSIDDDDSFFDLVFTNSGDENDYDYGASPNVTGDSRLSFGLSSPGEVNLKNRRLNSPLDSTKTKAPQSPLRLLKLGFQNNHKSKLEKETSSEIEEVKIGAFLNRDNSLRHKLRTEKLLETDQTPSKRFSKDAVNKYLNMMKPSYVKASKRCTEKSRLSERSNTPSSSPASSVFSPRKEEKKSGGRGAVFREVRKHLGKSRSASAILQTPATKSDDSAFQQQDGIQGAILHCKRSYDSPSQDCILPRSGSAPLNNQARVSIEEEKRSSI</sequence>
<comment type="caution">
    <text evidence="3">The sequence shown here is derived from an EMBL/GenBank/DDBJ whole genome shotgun (WGS) entry which is preliminary data.</text>
</comment>
<feature type="region of interest" description="Disordered" evidence="1">
    <location>
        <begin position="225"/>
        <end position="245"/>
    </location>
</feature>
<feature type="compositionally biased region" description="Polar residues" evidence="1">
    <location>
        <begin position="227"/>
        <end position="245"/>
    </location>
</feature>